<dbReference type="NCBIfam" id="TIGR00696">
    <property type="entry name" value="wecG_tagA_cpsF"/>
    <property type="match status" value="1"/>
</dbReference>
<dbReference type="EMBL" id="JBHTLQ010000043">
    <property type="protein sequence ID" value="MFD1192101.1"/>
    <property type="molecule type" value="Genomic_DNA"/>
</dbReference>
<dbReference type="InterPro" id="IPR004629">
    <property type="entry name" value="WecG_TagA_CpsF"/>
</dbReference>
<accession>A0ABW3T777</accession>
<dbReference type="Pfam" id="PF03808">
    <property type="entry name" value="Glyco_tran_WecG"/>
    <property type="match status" value="1"/>
</dbReference>
<reference evidence="4" key="1">
    <citation type="journal article" date="2019" name="Int. J. Syst. Evol. Microbiol.">
        <title>The Global Catalogue of Microorganisms (GCM) 10K type strain sequencing project: providing services to taxonomists for standard genome sequencing and annotation.</title>
        <authorList>
            <consortium name="The Broad Institute Genomics Platform"/>
            <consortium name="The Broad Institute Genome Sequencing Center for Infectious Disease"/>
            <person name="Wu L."/>
            <person name="Ma J."/>
        </authorList>
    </citation>
    <scope>NUCLEOTIDE SEQUENCE [LARGE SCALE GENOMIC DNA]</scope>
    <source>
        <strain evidence="4">CCUG 55074</strain>
    </source>
</reference>
<sequence>MDRRSDARRPYRKTRRPVERIRILGVTMDLVRLEEIMHHVADHIARKQRFVVANHNAHSVYLMGRNPEFRRYFDFANLTMVDSGPMVLLSRLVGLNARGFHRWTYLDWRHHFWSLANRHGWRVFYLGGAPGVPEKAAEVLSEKYPNAVIGVRDGYFDAAPGSADNAAILAQIEAFQPDVLFVGMGMPRQEVWLLHHLDKLPPCVTYSIGAAFDYEAGVQYSPPRWAARMGFEWLARLLADPKRLAGRYLVEPWFLASLALKDIAAAALAGRLMKGFFKPRAARPPGVEAPAGS</sequence>
<protein>
    <submittedName>
        <fullName evidence="3">WecB/TagA/CpsF family glycosyltransferase</fullName>
    </submittedName>
</protein>
<comment type="caution">
    <text evidence="3">The sequence shown here is derived from an EMBL/GenBank/DDBJ whole genome shotgun (WGS) entry which is preliminary data.</text>
</comment>
<proteinExistence type="predicted"/>
<dbReference type="CDD" id="cd06533">
    <property type="entry name" value="Glyco_transf_WecG_TagA"/>
    <property type="match status" value="1"/>
</dbReference>
<gene>
    <name evidence="3" type="ORF">ACFQ27_16045</name>
</gene>
<keyword evidence="1" id="KW-0328">Glycosyltransferase</keyword>
<dbReference type="PANTHER" id="PTHR34136:SF1">
    <property type="entry name" value="UDP-N-ACETYL-D-MANNOSAMINURONIC ACID TRANSFERASE"/>
    <property type="match status" value="1"/>
</dbReference>
<organism evidence="3 4">
    <name type="scientific">Phenylobacterium conjunctum</name>
    <dbReference type="NCBI Taxonomy" id="1298959"/>
    <lineage>
        <taxon>Bacteria</taxon>
        <taxon>Pseudomonadati</taxon>
        <taxon>Pseudomonadota</taxon>
        <taxon>Alphaproteobacteria</taxon>
        <taxon>Caulobacterales</taxon>
        <taxon>Caulobacteraceae</taxon>
        <taxon>Phenylobacterium</taxon>
    </lineage>
</organism>
<keyword evidence="2" id="KW-0808">Transferase</keyword>
<keyword evidence="4" id="KW-1185">Reference proteome</keyword>
<dbReference type="RefSeq" id="WP_377354319.1">
    <property type="nucleotide sequence ID" value="NZ_JBHTLQ010000043.1"/>
</dbReference>
<evidence type="ECO:0000313" key="3">
    <source>
        <dbReference type="EMBL" id="MFD1192101.1"/>
    </source>
</evidence>
<dbReference type="Proteomes" id="UP001597216">
    <property type="component" value="Unassembled WGS sequence"/>
</dbReference>
<evidence type="ECO:0000313" key="4">
    <source>
        <dbReference type="Proteomes" id="UP001597216"/>
    </source>
</evidence>
<evidence type="ECO:0000256" key="1">
    <source>
        <dbReference type="ARBA" id="ARBA00022676"/>
    </source>
</evidence>
<dbReference type="PANTHER" id="PTHR34136">
    <property type="match status" value="1"/>
</dbReference>
<name>A0ABW3T777_9CAUL</name>
<evidence type="ECO:0000256" key="2">
    <source>
        <dbReference type="ARBA" id="ARBA00022679"/>
    </source>
</evidence>